<evidence type="ECO:0008006" key="4">
    <source>
        <dbReference type="Google" id="ProtNLM"/>
    </source>
</evidence>
<dbReference type="RefSeq" id="WP_164348351.1">
    <property type="nucleotide sequence ID" value="NZ_JAAGLQ010000577.1"/>
</dbReference>
<accession>A0A6N9U931</accession>
<gene>
    <name evidence="2" type="ORF">G3I29_27130</name>
</gene>
<evidence type="ECO:0000256" key="1">
    <source>
        <dbReference type="SAM" id="MobiDB-lite"/>
    </source>
</evidence>
<organism evidence="2 3">
    <name type="scientific">Streptomyces halstedii</name>
    <dbReference type="NCBI Taxonomy" id="1944"/>
    <lineage>
        <taxon>Bacteria</taxon>
        <taxon>Bacillati</taxon>
        <taxon>Actinomycetota</taxon>
        <taxon>Actinomycetes</taxon>
        <taxon>Kitasatosporales</taxon>
        <taxon>Streptomycetaceae</taxon>
        <taxon>Streptomyces</taxon>
    </lineage>
</organism>
<evidence type="ECO:0000313" key="3">
    <source>
        <dbReference type="Proteomes" id="UP000471293"/>
    </source>
</evidence>
<comment type="caution">
    <text evidence="2">The sequence shown here is derived from an EMBL/GenBank/DDBJ whole genome shotgun (WGS) entry which is preliminary data.</text>
</comment>
<sequence>MAWDEWEQLKSDAADKRSSHMRLNQAADGGGAGGDDLVVHDDELGKMGNTAFELRQKFGTDSDFARPSTFTASVDLFNDGLDMGSALTELHDAWNTQSQTLKEACAHISNHFDFTRAQHAKDEVQIRTGMRDADGDLMSVSKINEYIK</sequence>
<dbReference type="EMBL" id="JAAGLQ010000577">
    <property type="protein sequence ID" value="NEA19102.1"/>
    <property type="molecule type" value="Genomic_DNA"/>
</dbReference>
<dbReference type="AlphaFoldDB" id="A0A6N9U931"/>
<proteinExistence type="predicted"/>
<protein>
    <recommendedName>
        <fullName evidence="4">WXG100 family type VII secretion target</fullName>
    </recommendedName>
</protein>
<name>A0A6N9U931_STRHA</name>
<evidence type="ECO:0000313" key="2">
    <source>
        <dbReference type="EMBL" id="NEA19102.1"/>
    </source>
</evidence>
<feature type="region of interest" description="Disordered" evidence="1">
    <location>
        <begin position="14"/>
        <end position="35"/>
    </location>
</feature>
<dbReference type="Proteomes" id="UP000471293">
    <property type="component" value="Unassembled WGS sequence"/>
</dbReference>
<reference evidence="2 3" key="1">
    <citation type="submission" date="2020-01" db="EMBL/GenBank/DDBJ databases">
        <title>Insect and environment-associated Actinomycetes.</title>
        <authorList>
            <person name="Currrie C."/>
            <person name="Chevrette M."/>
            <person name="Carlson C."/>
            <person name="Stubbendieck R."/>
            <person name="Wendt-Pienkowski E."/>
        </authorList>
    </citation>
    <scope>NUCLEOTIDE SEQUENCE [LARGE SCALE GENOMIC DNA]</scope>
    <source>
        <strain evidence="2 3">SID11342</strain>
    </source>
</reference>